<dbReference type="STRING" id="709323.GCA_001047135_00216"/>
<feature type="active site" description="Proton donor/acceptor" evidence="1">
    <location>
        <position position="85"/>
    </location>
</feature>
<gene>
    <name evidence="4" type="ORF">FTRO_0012160</name>
    <name evidence="3" type="ORF">R53137_KAKDMLNK_00201</name>
</gene>
<evidence type="ECO:0000313" key="5">
    <source>
        <dbReference type="Proteomes" id="UP001314262"/>
    </source>
</evidence>
<dbReference type="PANTHER" id="PTHR48100">
    <property type="entry name" value="BROAD-SPECIFICITY PHOSPHATASE YOR283W-RELATED"/>
    <property type="match status" value="1"/>
</dbReference>
<dbReference type="GO" id="GO:0005737">
    <property type="term" value="C:cytoplasm"/>
    <property type="evidence" value="ECO:0007669"/>
    <property type="project" value="TreeGrafter"/>
</dbReference>
<dbReference type="Gene3D" id="3.40.50.1240">
    <property type="entry name" value="Phosphoglycerate mutase-like"/>
    <property type="match status" value="1"/>
</dbReference>
<accession>A0A3F3GWN5</accession>
<keyword evidence="5" id="KW-1185">Reference proteome</keyword>
<dbReference type="EMBL" id="CAUZLT010000001">
    <property type="protein sequence ID" value="CAK1227799.1"/>
    <property type="molecule type" value="Genomic_DNA"/>
</dbReference>
<proteinExistence type="predicted"/>
<dbReference type="Pfam" id="PF00300">
    <property type="entry name" value="His_Phos_1"/>
    <property type="match status" value="1"/>
</dbReference>
<protein>
    <submittedName>
        <fullName evidence="3">Broad specificity phosphatase PhoE (PhoE)</fullName>
    </submittedName>
    <submittedName>
        <fullName evidence="4">Phosphoglycerate mutase family protein</fullName>
    </submittedName>
</protein>
<reference evidence="3 5" key="2">
    <citation type="submission" date="2023-10" db="EMBL/GenBank/DDBJ databases">
        <authorList>
            <person name="Botero Cardona J."/>
        </authorList>
    </citation>
    <scope>NUCLEOTIDE SEQUENCE [LARGE SCALE GENOMIC DNA]</scope>
    <source>
        <strain evidence="3 5">R-53137</strain>
    </source>
</reference>
<reference evidence="4" key="1">
    <citation type="journal article" date="2015" name="BMC Genomics">
        <title>Comparative genomics of Fructobacillus spp. and Leuconostoc spp. reveals niche-specific evolution of Fructobacillus spp.</title>
        <authorList>
            <person name="Endo A."/>
            <person name="Tanizawa Y."/>
            <person name="Tanaka N."/>
            <person name="Maeno S."/>
            <person name="Kumar H."/>
            <person name="Shiwa Y."/>
            <person name="Okada S."/>
            <person name="Yoshikawa H."/>
            <person name="Dicks L."/>
            <person name="Nakagawa J."/>
            <person name="Arita M."/>
        </authorList>
    </citation>
    <scope>NUCLEOTIDE SEQUENCE [LARGE SCALE GENOMIC DNA]</scope>
    <source>
        <strain evidence="4">F214-1</strain>
    </source>
</reference>
<sequence length="217" mass="24389">MTTFYFVRHGQTEWNLERRFQGAQGDSPLLPGSYEDMKKVAGFLKDKHIDRVYASPLPRAKVTAERIQADLPNEPRLSLHSNIVEVGLGEWEGQAMADVQKKYPEAYDVYKNHLERFEGQGFNGEGYTKAVARFQKMIQEIVANHPDDAVLVVAHGLILTFGMTSLLGIPRDQIRSLGGLSNTSTTIIETKNGQDFDLVKWNETSYLNKDQDAGTTI</sequence>
<dbReference type="PIRSF" id="PIRSF000709">
    <property type="entry name" value="6PFK_2-Ptase"/>
    <property type="match status" value="1"/>
</dbReference>
<dbReference type="Proteomes" id="UP001314262">
    <property type="component" value="Unassembled WGS sequence"/>
</dbReference>
<feature type="binding site" evidence="2">
    <location>
        <position position="59"/>
    </location>
    <ligand>
        <name>substrate</name>
    </ligand>
</feature>
<dbReference type="InterPro" id="IPR029033">
    <property type="entry name" value="His_PPase_superfam"/>
</dbReference>
<organism evidence="4">
    <name type="scientific">Fructobacillus tropaeoli</name>
    <dbReference type="NCBI Taxonomy" id="709323"/>
    <lineage>
        <taxon>Bacteria</taxon>
        <taxon>Bacillati</taxon>
        <taxon>Bacillota</taxon>
        <taxon>Bacilli</taxon>
        <taxon>Lactobacillales</taxon>
        <taxon>Lactobacillaceae</taxon>
        <taxon>Fructobacillus</taxon>
    </lineage>
</organism>
<dbReference type="SMART" id="SM00855">
    <property type="entry name" value="PGAM"/>
    <property type="match status" value="1"/>
</dbReference>
<evidence type="ECO:0000256" key="1">
    <source>
        <dbReference type="PIRSR" id="PIRSR613078-1"/>
    </source>
</evidence>
<dbReference type="RefSeq" id="WP_059393188.1">
    <property type="nucleotide sequence ID" value="NZ_CAUZLT010000001.1"/>
</dbReference>
<evidence type="ECO:0000313" key="3">
    <source>
        <dbReference type="EMBL" id="CAK1227799.1"/>
    </source>
</evidence>
<dbReference type="EMBL" id="DF968078">
    <property type="protein sequence ID" value="GAP03671.1"/>
    <property type="molecule type" value="Genomic_DNA"/>
</dbReference>
<evidence type="ECO:0000313" key="4">
    <source>
        <dbReference type="EMBL" id="GAP03671.1"/>
    </source>
</evidence>
<dbReference type="Proteomes" id="UP000064514">
    <property type="component" value="Unassembled WGS sequence"/>
</dbReference>
<dbReference type="PANTHER" id="PTHR48100:SF1">
    <property type="entry name" value="HISTIDINE PHOSPHATASE FAMILY PROTEIN-RELATED"/>
    <property type="match status" value="1"/>
</dbReference>
<dbReference type="InterPro" id="IPR050275">
    <property type="entry name" value="PGM_Phosphatase"/>
</dbReference>
<dbReference type="SUPFAM" id="SSF53254">
    <property type="entry name" value="Phosphoglycerate mutase-like"/>
    <property type="match status" value="1"/>
</dbReference>
<feature type="active site" description="Tele-phosphohistidine intermediate" evidence="1">
    <location>
        <position position="9"/>
    </location>
</feature>
<feature type="binding site" evidence="2">
    <location>
        <begin position="8"/>
        <end position="15"/>
    </location>
    <ligand>
        <name>substrate</name>
    </ligand>
</feature>
<dbReference type="AlphaFoldDB" id="A0A3F3GWN5"/>
<evidence type="ECO:0000256" key="2">
    <source>
        <dbReference type="PIRSR" id="PIRSR613078-2"/>
    </source>
</evidence>
<name>A0A3F3GWN5_9LACO</name>
<dbReference type="InterPro" id="IPR013078">
    <property type="entry name" value="His_Pase_superF_clade-1"/>
</dbReference>
<dbReference type="CDD" id="cd07067">
    <property type="entry name" value="HP_PGM_like"/>
    <property type="match status" value="1"/>
</dbReference>
<dbReference type="GO" id="GO:0016791">
    <property type="term" value="F:phosphatase activity"/>
    <property type="evidence" value="ECO:0007669"/>
    <property type="project" value="TreeGrafter"/>
</dbReference>